<sequence length="301" mass="29093">MRTRPIAGTAAGLLALAGLALAATPASAATSTARLSVLHAVPGLVVDVWVNGERTLDDFDPGELAGPLDLAAGTYTVAITASDAADAGSPAIGPVDLTLAAGTSYTAVAHLDAAGTPTATLFTDDTSATAAGQGRLTVRHVAAAPAVDVLAGGTAVITGLANPGEKVLDLPAGTVSASVVAAGTTTPALLGPADVPVREGVSTIVYAWGDPAATPSTLALATQTIEGLHSSPTGIDAGQVGLAADQGLGQGLGQGADEGAWQGMSQGSLLGVAALIGLAVAGAGGYALARRRQATMPSGQR</sequence>
<reference evidence="4 5" key="1">
    <citation type="submission" date="2019-07" db="EMBL/GenBank/DDBJ databases">
        <title>Whole genome shotgun sequence of Cellulomonas soli NBRC 109434.</title>
        <authorList>
            <person name="Hosoyama A."/>
            <person name="Uohara A."/>
            <person name="Ohji S."/>
            <person name="Ichikawa N."/>
        </authorList>
    </citation>
    <scope>NUCLEOTIDE SEQUENCE [LARGE SCALE GENOMIC DNA]</scope>
    <source>
        <strain evidence="4 5">NBRC 109434</strain>
    </source>
</reference>
<keyword evidence="1" id="KW-0472">Membrane</keyword>
<keyword evidence="1" id="KW-0812">Transmembrane</keyword>
<dbReference type="Proteomes" id="UP000321798">
    <property type="component" value="Unassembled WGS sequence"/>
</dbReference>
<evidence type="ECO:0000259" key="3">
    <source>
        <dbReference type="Pfam" id="PF14344"/>
    </source>
</evidence>
<feature type="signal peptide" evidence="2">
    <location>
        <begin position="1"/>
        <end position="28"/>
    </location>
</feature>
<evidence type="ECO:0000313" key="5">
    <source>
        <dbReference type="Proteomes" id="UP000321798"/>
    </source>
</evidence>
<dbReference type="InterPro" id="IPR025510">
    <property type="entry name" value="DUF4397"/>
</dbReference>
<evidence type="ECO:0000313" key="4">
    <source>
        <dbReference type="EMBL" id="GEP70802.1"/>
    </source>
</evidence>
<protein>
    <recommendedName>
        <fullName evidence="3">DUF4397 domain-containing protein</fullName>
    </recommendedName>
</protein>
<keyword evidence="2" id="KW-0732">Signal</keyword>
<comment type="caution">
    <text evidence="4">The sequence shown here is derived from an EMBL/GenBank/DDBJ whole genome shotgun (WGS) entry which is preliminary data.</text>
</comment>
<organism evidence="4 5">
    <name type="scientific">Cellulomonas soli</name>
    <dbReference type="NCBI Taxonomy" id="931535"/>
    <lineage>
        <taxon>Bacteria</taxon>
        <taxon>Bacillati</taxon>
        <taxon>Actinomycetota</taxon>
        <taxon>Actinomycetes</taxon>
        <taxon>Micrococcales</taxon>
        <taxon>Cellulomonadaceae</taxon>
        <taxon>Cellulomonas</taxon>
    </lineage>
</organism>
<proteinExistence type="predicted"/>
<dbReference type="OrthoDB" id="5800709at2"/>
<evidence type="ECO:0000256" key="1">
    <source>
        <dbReference type="SAM" id="Phobius"/>
    </source>
</evidence>
<gene>
    <name evidence="4" type="ORF">CSO01_35170</name>
</gene>
<dbReference type="EMBL" id="BKAL01000016">
    <property type="protein sequence ID" value="GEP70802.1"/>
    <property type="molecule type" value="Genomic_DNA"/>
</dbReference>
<feature type="transmembrane region" description="Helical" evidence="1">
    <location>
        <begin position="269"/>
        <end position="289"/>
    </location>
</feature>
<accession>A0A512PI40</accession>
<evidence type="ECO:0000256" key="2">
    <source>
        <dbReference type="SAM" id="SignalP"/>
    </source>
</evidence>
<dbReference type="RefSeq" id="WP_146954574.1">
    <property type="nucleotide sequence ID" value="NZ_BAABBJ010000010.1"/>
</dbReference>
<dbReference type="AlphaFoldDB" id="A0A512PI40"/>
<name>A0A512PI40_9CELL</name>
<keyword evidence="5" id="KW-1185">Reference proteome</keyword>
<keyword evidence="1" id="KW-1133">Transmembrane helix</keyword>
<feature type="chain" id="PRO_5022169632" description="DUF4397 domain-containing protein" evidence="2">
    <location>
        <begin position="29"/>
        <end position="301"/>
    </location>
</feature>
<feature type="domain" description="DUF4397" evidence="3">
    <location>
        <begin position="33"/>
        <end position="149"/>
    </location>
</feature>
<dbReference type="Pfam" id="PF14344">
    <property type="entry name" value="DUF4397"/>
    <property type="match status" value="1"/>
</dbReference>